<dbReference type="InterPro" id="IPR013747">
    <property type="entry name" value="ACP_syn_III_C"/>
</dbReference>
<sequence>MGLAVPICYGGEHALGVSGAMTKSLLLSAKHVEASRMTLHWFGNTSSSSLWYELADIEAKVRMKKGDRVWKIAFGSGFKCNSAVWECNRTIKAPTDCPWVDCMNRYPKALEFDQS</sequence>
<dbReference type="AlphaFoldDB" id="A0A9Q0HCV6"/>
<organism evidence="3 4">
    <name type="scientific">Protea cynaroides</name>
    <dbReference type="NCBI Taxonomy" id="273540"/>
    <lineage>
        <taxon>Eukaryota</taxon>
        <taxon>Viridiplantae</taxon>
        <taxon>Streptophyta</taxon>
        <taxon>Embryophyta</taxon>
        <taxon>Tracheophyta</taxon>
        <taxon>Spermatophyta</taxon>
        <taxon>Magnoliopsida</taxon>
        <taxon>Proteales</taxon>
        <taxon>Proteaceae</taxon>
        <taxon>Protea</taxon>
    </lineage>
</organism>
<keyword evidence="4" id="KW-1185">Reference proteome</keyword>
<evidence type="ECO:0000256" key="1">
    <source>
        <dbReference type="ARBA" id="ARBA00022679"/>
    </source>
</evidence>
<dbReference type="EMBL" id="JAMYWD010000008">
    <property type="protein sequence ID" value="KAJ4962966.1"/>
    <property type="molecule type" value="Genomic_DNA"/>
</dbReference>
<protein>
    <recommendedName>
        <fullName evidence="2">Beta-ketoacyl-[acyl-carrier-protein] synthase III C-terminal domain-containing protein</fullName>
    </recommendedName>
</protein>
<gene>
    <name evidence="3" type="ORF">NE237_022905</name>
</gene>
<evidence type="ECO:0000313" key="4">
    <source>
        <dbReference type="Proteomes" id="UP001141806"/>
    </source>
</evidence>
<dbReference type="OrthoDB" id="329835at2759"/>
<dbReference type="Proteomes" id="UP001141806">
    <property type="component" value="Unassembled WGS sequence"/>
</dbReference>
<comment type="caution">
    <text evidence="3">The sequence shown here is derived from an EMBL/GenBank/DDBJ whole genome shotgun (WGS) entry which is preliminary data.</text>
</comment>
<dbReference type="InterPro" id="IPR012392">
    <property type="entry name" value="3-ktacl-CoA_syn"/>
</dbReference>
<dbReference type="PANTHER" id="PTHR31561">
    <property type="entry name" value="3-KETOACYL-COA SYNTHASE"/>
    <property type="match status" value="1"/>
</dbReference>
<dbReference type="GO" id="GO:0016020">
    <property type="term" value="C:membrane"/>
    <property type="evidence" value="ECO:0007669"/>
    <property type="project" value="InterPro"/>
</dbReference>
<evidence type="ECO:0000259" key="2">
    <source>
        <dbReference type="Pfam" id="PF08541"/>
    </source>
</evidence>
<reference evidence="3" key="1">
    <citation type="journal article" date="2023" name="Plant J.">
        <title>The genome of the king protea, Protea cynaroides.</title>
        <authorList>
            <person name="Chang J."/>
            <person name="Duong T.A."/>
            <person name="Schoeman C."/>
            <person name="Ma X."/>
            <person name="Roodt D."/>
            <person name="Barker N."/>
            <person name="Li Z."/>
            <person name="Van de Peer Y."/>
            <person name="Mizrachi E."/>
        </authorList>
    </citation>
    <scope>NUCLEOTIDE SEQUENCE</scope>
    <source>
        <tissue evidence="3">Young leaves</tissue>
    </source>
</reference>
<evidence type="ECO:0000313" key="3">
    <source>
        <dbReference type="EMBL" id="KAJ4962966.1"/>
    </source>
</evidence>
<dbReference type="SUPFAM" id="SSF53901">
    <property type="entry name" value="Thiolase-like"/>
    <property type="match status" value="1"/>
</dbReference>
<name>A0A9Q0HCV6_9MAGN</name>
<proteinExistence type="predicted"/>
<dbReference type="InterPro" id="IPR016039">
    <property type="entry name" value="Thiolase-like"/>
</dbReference>
<feature type="domain" description="Beta-ketoacyl-[acyl-carrier-protein] synthase III C-terminal" evidence="2">
    <location>
        <begin position="36"/>
        <end position="86"/>
    </location>
</feature>
<dbReference type="Pfam" id="PF08541">
    <property type="entry name" value="ACP_syn_III_C"/>
    <property type="match status" value="1"/>
</dbReference>
<accession>A0A9Q0HCV6</accession>
<dbReference type="GO" id="GO:0006633">
    <property type="term" value="P:fatty acid biosynthetic process"/>
    <property type="evidence" value="ECO:0007669"/>
    <property type="project" value="InterPro"/>
</dbReference>
<dbReference type="Gene3D" id="3.40.47.10">
    <property type="match status" value="1"/>
</dbReference>
<dbReference type="GO" id="GO:0016747">
    <property type="term" value="F:acyltransferase activity, transferring groups other than amino-acyl groups"/>
    <property type="evidence" value="ECO:0007669"/>
    <property type="project" value="InterPro"/>
</dbReference>
<keyword evidence="1" id="KW-0808">Transferase</keyword>